<evidence type="ECO:0000313" key="7">
    <source>
        <dbReference type="Proteomes" id="UP001141806"/>
    </source>
</evidence>
<gene>
    <name evidence="6" type="ORF">NE237_023489</name>
</gene>
<dbReference type="InterPro" id="IPR044965">
    <property type="entry name" value="Glyco_hydro_17_plant"/>
</dbReference>
<evidence type="ECO:0000313" key="6">
    <source>
        <dbReference type="EMBL" id="KAJ4963550.1"/>
    </source>
</evidence>
<name>A0A9Q0HF57_9MAGN</name>
<protein>
    <submittedName>
        <fullName evidence="6">Uncharacterized protein</fullName>
    </submittedName>
</protein>
<keyword evidence="7" id="KW-1185">Reference proteome</keyword>
<organism evidence="6 7">
    <name type="scientific">Protea cynaroides</name>
    <dbReference type="NCBI Taxonomy" id="273540"/>
    <lineage>
        <taxon>Eukaryota</taxon>
        <taxon>Viridiplantae</taxon>
        <taxon>Streptophyta</taxon>
        <taxon>Embryophyta</taxon>
        <taxon>Tracheophyta</taxon>
        <taxon>Spermatophyta</taxon>
        <taxon>Magnoliopsida</taxon>
        <taxon>Proteales</taxon>
        <taxon>Proteaceae</taxon>
        <taxon>Protea</taxon>
    </lineage>
</organism>
<evidence type="ECO:0000256" key="1">
    <source>
        <dbReference type="ARBA" id="ARBA00008773"/>
    </source>
</evidence>
<dbReference type="Pfam" id="PF00332">
    <property type="entry name" value="Glyco_hydro_17"/>
    <property type="match status" value="1"/>
</dbReference>
<evidence type="ECO:0000256" key="2">
    <source>
        <dbReference type="ARBA" id="ARBA00022801"/>
    </source>
</evidence>
<comment type="caution">
    <text evidence="6">The sequence shown here is derived from an EMBL/GenBank/DDBJ whole genome shotgun (WGS) entry which is preliminary data.</text>
</comment>
<dbReference type="SUPFAM" id="SSF51445">
    <property type="entry name" value="(Trans)glycosidases"/>
    <property type="match status" value="1"/>
</dbReference>
<reference evidence="6" key="1">
    <citation type="journal article" date="2023" name="Plant J.">
        <title>The genome of the king protea, Protea cynaroides.</title>
        <authorList>
            <person name="Chang J."/>
            <person name="Duong T.A."/>
            <person name="Schoeman C."/>
            <person name="Ma X."/>
            <person name="Roodt D."/>
            <person name="Barker N."/>
            <person name="Li Z."/>
            <person name="Van de Peer Y."/>
            <person name="Mizrachi E."/>
        </authorList>
    </citation>
    <scope>NUCLEOTIDE SEQUENCE</scope>
    <source>
        <tissue evidence="6">Young leaves</tissue>
    </source>
</reference>
<dbReference type="GO" id="GO:0004553">
    <property type="term" value="F:hydrolase activity, hydrolyzing O-glycosyl compounds"/>
    <property type="evidence" value="ECO:0007669"/>
    <property type="project" value="InterPro"/>
</dbReference>
<evidence type="ECO:0000256" key="3">
    <source>
        <dbReference type="ARBA" id="ARBA00023295"/>
    </source>
</evidence>
<evidence type="ECO:0000256" key="5">
    <source>
        <dbReference type="RuleBase" id="RU004336"/>
    </source>
</evidence>
<accession>A0A9Q0HF57</accession>
<proteinExistence type="inferred from homology"/>
<evidence type="ECO:0000256" key="4">
    <source>
        <dbReference type="RuleBase" id="RU004335"/>
    </source>
</evidence>
<dbReference type="GO" id="GO:0005975">
    <property type="term" value="P:carbohydrate metabolic process"/>
    <property type="evidence" value="ECO:0007669"/>
    <property type="project" value="InterPro"/>
</dbReference>
<keyword evidence="2 5" id="KW-0378">Hydrolase</keyword>
<dbReference type="AlphaFoldDB" id="A0A9Q0HF57"/>
<sequence length="331" mass="36799">MKHVAGSKAVVNRFDIGDIGICYGMQGNDLPDATQVVSLYKRSGFQKMRLFNPDRKALEALRGSQIQVTLDVPNEDLPNLAKSVDDAQSWFTTNVEPYINDIEFPYIIVGNQAFPGLEFGHYVVPAMQNIKIVLLHRNLYGIEVTTAVNTAVLLDTSNPPSAGAFTKETASGLPDILKFLSNYGASIMLNVYPYLAYAANPTQVGLEYALFTSIRTVVQDGDLSYWNLYDAIVDAFIWSMEKIGFPNVTIMISETGWPSAGNGNFTTPEHAGVYTRNFVLHITNSTGTPKRPNKYTDAHIYAIFNENLKPNGIDQHYGLFYPNMKPVYPLF</sequence>
<dbReference type="FunFam" id="3.20.20.80:FF:000010">
    <property type="entry name" value="glucan endo-1,3-beta-glucosidase, basic"/>
    <property type="match status" value="1"/>
</dbReference>
<dbReference type="Proteomes" id="UP001141806">
    <property type="component" value="Unassembled WGS sequence"/>
</dbReference>
<dbReference type="Gene3D" id="3.20.20.80">
    <property type="entry name" value="Glycosidases"/>
    <property type="match status" value="1"/>
</dbReference>
<comment type="similarity">
    <text evidence="1 4">Belongs to the glycosyl hydrolase 17 family.</text>
</comment>
<dbReference type="InterPro" id="IPR017853">
    <property type="entry name" value="GH"/>
</dbReference>
<keyword evidence="3 5" id="KW-0326">Glycosidase</keyword>
<dbReference type="PANTHER" id="PTHR32227">
    <property type="entry name" value="GLUCAN ENDO-1,3-BETA-GLUCOSIDASE BG1-RELATED-RELATED"/>
    <property type="match status" value="1"/>
</dbReference>
<dbReference type="PROSITE" id="PS00587">
    <property type="entry name" value="GLYCOSYL_HYDROL_F17"/>
    <property type="match status" value="1"/>
</dbReference>
<dbReference type="EMBL" id="JAMYWD010000008">
    <property type="protein sequence ID" value="KAJ4963550.1"/>
    <property type="molecule type" value="Genomic_DNA"/>
</dbReference>
<dbReference type="OrthoDB" id="941679at2759"/>
<dbReference type="InterPro" id="IPR000490">
    <property type="entry name" value="Glyco_hydro_17"/>
</dbReference>